<evidence type="ECO:0000256" key="1">
    <source>
        <dbReference type="ARBA" id="ARBA00022723"/>
    </source>
</evidence>
<keyword evidence="2" id="KW-0560">Oxidoreductase</keyword>
<dbReference type="GO" id="GO:0016491">
    <property type="term" value="F:oxidoreductase activity"/>
    <property type="evidence" value="ECO:0007669"/>
    <property type="project" value="UniProtKB-KW"/>
</dbReference>
<accession>A0A819Y0S6</accession>
<dbReference type="PANTHER" id="PTHR10209:SF881">
    <property type="entry name" value="FI07970P-RELATED"/>
    <property type="match status" value="1"/>
</dbReference>
<comment type="caution">
    <text evidence="5">The sequence shown here is derived from an EMBL/GenBank/DDBJ whole genome shotgun (WGS) entry which is preliminary data.</text>
</comment>
<feature type="domain" description="Non-haem dioxygenase N-terminal" evidence="4">
    <location>
        <begin position="5"/>
        <end position="67"/>
    </location>
</feature>
<reference evidence="5" key="1">
    <citation type="submission" date="2021-02" db="EMBL/GenBank/DDBJ databases">
        <authorList>
            <person name="Nowell W R."/>
        </authorList>
    </citation>
    <scope>NUCLEOTIDE SEQUENCE</scope>
</reference>
<evidence type="ECO:0000256" key="3">
    <source>
        <dbReference type="ARBA" id="ARBA00023004"/>
    </source>
</evidence>
<dbReference type="SUPFAM" id="SSF51197">
    <property type="entry name" value="Clavaminate synthase-like"/>
    <property type="match status" value="1"/>
</dbReference>
<evidence type="ECO:0000313" key="5">
    <source>
        <dbReference type="EMBL" id="CAF4150062.1"/>
    </source>
</evidence>
<dbReference type="InterPro" id="IPR026992">
    <property type="entry name" value="DIOX_N"/>
</dbReference>
<dbReference type="Gene3D" id="2.60.120.330">
    <property type="entry name" value="B-lactam Antibiotic, Isopenicillin N Synthase, Chain"/>
    <property type="match status" value="1"/>
</dbReference>
<keyword evidence="3" id="KW-0408">Iron</keyword>
<name>A0A819Y0S6_9BILA</name>
<dbReference type="Proteomes" id="UP000663844">
    <property type="component" value="Unassembled WGS sequence"/>
</dbReference>
<keyword evidence="1" id="KW-0479">Metal-binding</keyword>
<evidence type="ECO:0000313" key="7">
    <source>
        <dbReference type="Proteomes" id="UP000663844"/>
    </source>
</evidence>
<dbReference type="AlphaFoldDB" id="A0A819Y0S6"/>
<feature type="non-terminal residue" evidence="5">
    <location>
        <position position="67"/>
    </location>
</feature>
<evidence type="ECO:0000256" key="2">
    <source>
        <dbReference type="ARBA" id="ARBA00023002"/>
    </source>
</evidence>
<dbReference type="GO" id="GO:0046872">
    <property type="term" value="F:metal ion binding"/>
    <property type="evidence" value="ECO:0007669"/>
    <property type="project" value="UniProtKB-KW"/>
</dbReference>
<dbReference type="EMBL" id="CAJOAZ010006958">
    <property type="protein sequence ID" value="CAF4150062.1"/>
    <property type="molecule type" value="Genomic_DNA"/>
</dbReference>
<evidence type="ECO:0000259" key="4">
    <source>
        <dbReference type="Pfam" id="PF14226"/>
    </source>
</evidence>
<dbReference type="InterPro" id="IPR027443">
    <property type="entry name" value="IPNS-like_sf"/>
</dbReference>
<organism evidence="5 7">
    <name type="scientific">Adineta steineri</name>
    <dbReference type="NCBI Taxonomy" id="433720"/>
    <lineage>
        <taxon>Eukaryota</taxon>
        <taxon>Metazoa</taxon>
        <taxon>Spiralia</taxon>
        <taxon>Gnathifera</taxon>
        <taxon>Rotifera</taxon>
        <taxon>Eurotatoria</taxon>
        <taxon>Bdelloidea</taxon>
        <taxon>Adinetida</taxon>
        <taxon>Adinetidae</taxon>
        <taxon>Adineta</taxon>
    </lineage>
</organism>
<dbReference type="PANTHER" id="PTHR10209">
    <property type="entry name" value="OXIDOREDUCTASE, 2OG-FE II OXYGENASE FAMILY PROTEIN"/>
    <property type="match status" value="1"/>
</dbReference>
<dbReference type="Pfam" id="PF14226">
    <property type="entry name" value="DIOX_N"/>
    <property type="match status" value="1"/>
</dbReference>
<proteinExistence type="predicted"/>
<protein>
    <recommendedName>
        <fullName evidence="4">Non-haem dioxygenase N-terminal domain-containing protein</fullName>
    </recommendedName>
</protein>
<sequence length="67" mass="7725">MFQQIPLIDFGPFLNGTDEDRQRVSSQIGDACRNVGFFYLSNHGVSSTLTERVYEQAKRYFSQSLEE</sequence>
<evidence type="ECO:0000313" key="6">
    <source>
        <dbReference type="EMBL" id="CAF4226211.1"/>
    </source>
</evidence>
<dbReference type="EMBL" id="CAJOAZ010010776">
    <property type="protein sequence ID" value="CAF4226211.1"/>
    <property type="molecule type" value="Genomic_DNA"/>
</dbReference>
<gene>
    <name evidence="5" type="ORF">OXD698_LOCUS38021</name>
    <name evidence="6" type="ORF">OXD698_LOCUS42145</name>
</gene>